<dbReference type="AlphaFoldDB" id="A0A6L8V8Y5"/>
<evidence type="ECO:0000256" key="3">
    <source>
        <dbReference type="ARBA" id="ARBA00023163"/>
    </source>
</evidence>
<keyword evidence="3" id="KW-0804">Transcription</keyword>
<dbReference type="SUPFAM" id="SSF48498">
    <property type="entry name" value="Tetracyclin repressor-like, C-terminal domain"/>
    <property type="match status" value="1"/>
</dbReference>
<dbReference type="PANTHER" id="PTHR47506">
    <property type="entry name" value="TRANSCRIPTIONAL REGULATORY PROTEIN"/>
    <property type="match status" value="1"/>
</dbReference>
<dbReference type="InterPro" id="IPR036271">
    <property type="entry name" value="Tet_transcr_reg_TetR-rel_C_sf"/>
</dbReference>
<dbReference type="InterPro" id="IPR001647">
    <property type="entry name" value="HTH_TetR"/>
</dbReference>
<dbReference type="Proteomes" id="UP000481087">
    <property type="component" value="Unassembled WGS sequence"/>
</dbReference>
<comment type="caution">
    <text evidence="6">The sequence shown here is derived from an EMBL/GenBank/DDBJ whole genome shotgun (WGS) entry which is preliminary data.</text>
</comment>
<proteinExistence type="predicted"/>
<evidence type="ECO:0000256" key="4">
    <source>
        <dbReference type="PROSITE-ProRule" id="PRU00335"/>
    </source>
</evidence>
<name>A0A6L8V8Y5_9BACL</name>
<dbReference type="PROSITE" id="PS50977">
    <property type="entry name" value="HTH_TETR_2"/>
    <property type="match status" value="1"/>
</dbReference>
<feature type="DNA-binding region" description="H-T-H motif" evidence="4">
    <location>
        <begin position="29"/>
        <end position="48"/>
    </location>
</feature>
<protein>
    <submittedName>
        <fullName evidence="6">TetR family transcriptional regulator</fullName>
    </submittedName>
</protein>
<dbReference type="InterPro" id="IPR011075">
    <property type="entry name" value="TetR_C"/>
</dbReference>
<sequence length="192" mass="22107">MPRVKEFDVDEVLLKAVRLFWEQGYEKTSINALVEHLGIHRRSLYDTFGDKHQLFLQAIERYNEYLSGQFHSGITRADSTRQAVRFLFDFMIEGYDDKPPGCLLVNMAVEVAPWDQEVDMKTLESFDKVEKLLVELIQRGQESGEFVTNRDASELAENMHNTMLGLRVLARTSANKEKLHRIADSAISLLDV</sequence>
<dbReference type="Gene3D" id="1.10.357.10">
    <property type="entry name" value="Tetracycline Repressor, domain 2"/>
    <property type="match status" value="1"/>
</dbReference>
<dbReference type="InterPro" id="IPR009057">
    <property type="entry name" value="Homeodomain-like_sf"/>
</dbReference>
<dbReference type="PANTHER" id="PTHR47506:SF1">
    <property type="entry name" value="HTH-TYPE TRANSCRIPTIONAL REGULATOR YJDC"/>
    <property type="match status" value="1"/>
</dbReference>
<dbReference type="Pfam" id="PF00440">
    <property type="entry name" value="TetR_N"/>
    <property type="match status" value="1"/>
</dbReference>
<organism evidence="6 7">
    <name type="scientific">Paenibacillus silvestris</name>
    <dbReference type="NCBI Taxonomy" id="2606219"/>
    <lineage>
        <taxon>Bacteria</taxon>
        <taxon>Bacillati</taxon>
        <taxon>Bacillota</taxon>
        <taxon>Bacilli</taxon>
        <taxon>Bacillales</taxon>
        <taxon>Paenibacillaceae</taxon>
        <taxon>Paenibacillus</taxon>
    </lineage>
</organism>
<evidence type="ECO:0000313" key="7">
    <source>
        <dbReference type="Proteomes" id="UP000481087"/>
    </source>
</evidence>
<keyword evidence="7" id="KW-1185">Reference proteome</keyword>
<dbReference type="Pfam" id="PF16925">
    <property type="entry name" value="TetR_C_13"/>
    <property type="match status" value="1"/>
</dbReference>
<evidence type="ECO:0000256" key="1">
    <source>
        <dbReference type="ARBA" id="ARBA00023015"/>
    </source>
</evidence>
<reference evidence="6 7" key="1">
    <citation type="submission" date="2019-12" db="EMBL/GenBank/DDBJ databases">
        <title>Paenibacillus sp. nov. sp. isolated from soil.</title>
        <authorList>
            <person name="Kim J."/>
            <person name="Jeong S.E."/>
            <person name="Jung H.S."/>
            <person name="Jeon C.O."/>
        </authorList>
    </citation>
    <scope>NUCLEOTIDE SEQUENCE [LARGE SCALE GENOMIC DNA]</scope>
    <source>
        <strain evidence="6 7">5J-6</strain>
    </source>
</reference>
<dbReference type="EMBL" id="WTUZ01000040">
    <property type="protein sequence ID" value="MZQ86735.1"/>
    <property type="molecule type" value="Genomic_DNA"/>
</dbReference>
<evidence type="ECO:0000259" key="5">
    <source>
        <dbReference type="PROSITE" id="PS50977"/>
    </source>
</evidence>
<dbReference type="GO" id="GO:0003677">
    <property type="term" value="F:DNA binding"/>
    <property type="evidence" value="ECO:0007669"/>
    <property type="project" value="UniProtKB-UniRule"/>
</dbReference>
<dbReference type="SUPFAM" id="SSF46689">
    <property type="entry name" value="Homeodomain-like"/>
    <property type="match status" value="1"/>
</dbReference>
<feature type="domain" description="HTH tetR-type" evidence="5">
    <location>
        <begin position="6"/>
        <end position="66"/>
    </location>
</feature>
<dbReference type="RefSeq" id="WP_161411170.1">
    <property type="nucleotide sequence ID" value="NZ_WTUZ01000040.1"/>
</dbReference>
<gene>
    <name evidence="6" type="ORF">GQF01_31975</name>
</gene>
<evidence type="ECO:0000256" key="2">
    <source>
        <dbReference type="ARBA" id="ARBA00023125"/>
    </source>
</evidence>
<accession>A0A6L8V8Y5</accession>
<evidence type="ECO:0000313" key="6">
    <source>
        <dbReference type="EMBL" id="MZQ86735.1"/>
    </source>
</evidence>
<keyword evidence="2 4" id="KW-0238">DNA-binding</keyword>
<keyword evidence="1" id="KW-0805">Transcription regulation</keyword>
<dbReference type="Gene3D" id="1.10.10.60">
    <property type="entry name" value="Homeodomain-like"/>
    <property type="match status" value="1"/>
</dbReference>